<evidence type="ECO:0000256" key="1">
    <source>
        <dbReference type="ARBA" id="ARBA00022884"/>
    </source>
</evidence>
<evidence type="ECO:0000259" key="2">
    <source>
        <dbReference type="PROSITE" id="PS50102"/>
    </source>
</evidence>
<dbReference type="SMART" id="SM00360">
    <property type="entry name" value="RRM"/>
    <property type="match status" value="1"/>
</dbReference>
<keyword evidence="1" id="KW-0694">RNA-binding</keyword>
<dbReference type="InterPro" id="IPR035979">
    <property type="entry name" value="RBD_domain_sf"/>
</dbReference>
<gene>
    <name evidence="3" type="ORF">F1737_08685</name>
</gene>
<name>A0AA97FFZ5_9EURY</name>
<dbReference type="Proteomes" id="UP001301797">
    <property type="component" value="Chromosome"/>
</dbReference>
<dbReference type="GO" id="GO:0003729">
    <property type="term" value="F:mRNA binding"/>
    <property type="evidence" value="ECO:0007669"/>
    <property type="project" value="TreeGrafter"/>
</dbReference>
<dbReference type="PROSITE" id="PS50102">
    <property type="entry name" value="RRM"/>
    <property type="match status" value="1"/>
</dbReference>
<organism evidence="3 4">
    <name type="scientific">Methanochimaera problematica</name>
    <dbReference type="NCBI Taxonomy" id="2609417"/>
    <lineage>
        <taxon>Archaea</taxon>
        <taxon>Methanobacteriati</taxon>
        <taxon>Methanobacteriota</taxon>
        <taxon>Stenosarchaea group</taxon>
        <taxon>Methanomicrobia</taxon>
        <taxon>Methanomicrobiales</taxon>
        <taxon>Methanomicrobiaceae</taxon>
        <taxon>Methanochimaera</taxon>
    </lineage>
</organism>
<dbReference type="GeneID" id="85230234"/>
<dbReference type="RefSeq" id="WP_317136187.1">
    <property type="nucleotide sequence ID" value="NZ_CP043875.1"/>
</dbReference>
<dbReference type="InterPro" id="IPR000504">
    <property type="entry name" value="RRM_dom"/>
</dbReference>
<protein>
    <submittedName>
        <fullName evidence="3">RNA-binding protein</fullName>
    </submittedName>
</protein>
<sequence length="85" mass="9948">MESRKLYVGNLKYSVTEEQLEELFSKYGDVKSARIIHQKGFGFVEYSTLEEAENAKEALNGKEYEGRTMRVDDARPVTPHQRREY</sequence>
<dbReference type="EMBL" id="CP043875">
    <property type="protein sequence ID" value="WOF16761.1"/>
    <property type="molecule type" value="Genomic_DNA"/>
</dbReference>
<dbReference type="AlphaFoldDB" id="A0AA97FFZ5"/>
<reference evidence="3 4" key="1">
    <citation type="submission" date="2019-09" db="EMBL/GenBank/DDBJ databases">
        <title>The complete genome of Methanoplanus sp. FWC-SCC4.</title>
        <authorList>
            <person name="Chen S.-C."/>
            <person name="Zhou Y.-Z."/>
            <person name="Lai M.-C."/>
        </authorList>
    </citation>
    <scope>NUCLEOTIDE SEQUENCE [LARGE SCALE GENOMIC DNA]</scope>
    <source>
        <strain evidence="3 4">FWC-SCC4</strain>
    </source>
</reference>
<evidence type="ECO:0000313" key="3">
    <source>
        <dbReference type="EMBL" id="WOF16761.1"/>
    </source>
</evidence>
<evidence type="ECO:0000313" key="4">
    <source>
        <dbReference type="Proteomes" id="UP001301797"/>
    </source>
</evidence>
<proteinExistence type="predicted"/>
<dbReference type="KEGG" id="mefw:F1737_08685"/>
<keyword evidence="4" id="KW-1185">Reference proteome</keyword>
<dbReference type="InterPro" id="IPR012677">
    <property type="entry name" value="Nucleotide-bd_a/b_plait_sf"/>
</dbReference>
<dbReference type="PANTHER" id="PTHR48025:SF1">
    <property type="entry name" value="RRM DOMAIN-CONTAINING PROTEIN"/>
    <property type="match status" value="1"/>
</dbReference>
<dbReference type="Gene3D" id="3.30.70.330">
    <property type="match status" value="1"/>
</dbReference>
<dbReference type="Pfam" id="PF00076">
    <property type="entry name" value="RRM_1"/>
    <property type="match status" value="1"/>
</dbReference>
<feature type="domain" description="RRM" evidence="2">
    <location>
        <begin position="4"/>
        <end position="76"/>
    </location>
</feature>
<dbReference type="SUPFAM" id="SSF54928">
    <property type="entry name" value="RNA-binding domain, RBD"/>
    <property type="match status" value="1"/>
</dbReference>
<dbReference type="InterPro" id="IPR050502">
    <property type="entry name" value="Euk_RNA-bind_prot"/>
</dbReference>
<accession>A0AA97FFZ5</accession>
<dbReference type="PANTHER" id="PTHR48025">
    <property type="entry name" value="OS02G0815200 PROTEIN"/>
    <property type="match status" value="1"/>
</dbReference>